<dbReference type="AlphaFoldDB" id="A0A5B7GBE8"/>
<reference evidence="2 3" key="1">
    <citation type="submission" date="2019-05" db="EMBL/GenBank/DDBJ databases">
        <title>Another draft genome of Portunus trituberculatus and its Hox gene families provides insights of decapod evolution.</title>
        <authorList>
            <person name="Jeong J.-H."/>
            <person name="Song I."/>
            <person name="Kim S."/>
            <person name="Choi T."/>
            <person name="Kim D."/>
            <person name="Ryu S."/>
            <person name="Kim W."/>
        </authorList>
    </citation>
    <scope>NUCLEOTIDE SEQUENCE [LARGE SCALE GENOMIC DNA]</scope>
    <source>
        <tissue evidence="2">Muscle</tissue>
    </source>
</reference>
<sequence>MLTNIRVAFQYLDKDEYNTSKVGICSSGAVAELEKGYKIRTDPEDSYKGGAGTKGPNIQRMVGGNGTANLTR</sequence>
<feature type="region of interest" description="Disordered" evidence="1">
    <location>
        <begin position="42"/>
        <end position="72"/>
    </location>
</feature>
<accession>A0A5B7GBE8</accession>
<evidence type="ECO:0000313" key="2">
    <source>
        <dbReference type="EMBL" id="MPC54458.1"/>
    </source>
</evidence>
<evidence type="ECO:0000256" key="1">
    <source>
        <dbReference type="SAM" id="MobiDB-lite"/>
    </source>
</evidence>
<name>A0A5B7GBE8_PORTR</name>
<dbReference type="Proteomes" id="UP000324222">
    <property type="component" value="Unassembled WGS sequence"/>
</dbReference>
<keyword evidence="3" id="KW-1185">Reference proteome</keyword>
<evidence type="ECO:0000313" key="3">
    <source>
        <dbReference type="Proteomes" id="UP000324222"/>
    </source>
</evidence>
<comment type="caution">
    <text evidence="2">The sequence shown here is derived from an EMBL/GenBank/DDBJ whole genome shotgun (WGS) entry which is preliminary data.</text>
</comment>
<proteinExistence type="predicted"/>
<protein>
    <submittedName>
        <fullName evidence="2">Uncharacterized protein</fullName>
    </submittedName>
</protein>
<gene>
    <name evidence="2" type="ORF">E2C01_048375</name>
</gene>
<organism evidence="2 3">
    <name type="scientific">Portunus trituberculatus</name>
    <name type="common">Swimming crab</name>
    <name type="synonym">Neptunus trituberculatus</name>
    <dbReference type="NCBI Taxonomy" id="210409"/>
    <lineage>
        <taxon>Eukaryota</taxon>
        <taxon>Metazoa</taxon>
        <taxon>Ecdysozoa</taxon>
        <taxon>Arthropoda</taxon>
        <taxon>Crustacea</taxon>
        <taxon>Multicrustacea</taxon>
        <taxon>Malacostraca</taxon>
        <taxon>Eumalacostraca</taxon>
        <taxon>Eucarida</taxon>
        <taxon>Decapoda</taxon>
        <taxon>Pleocyemata</taxon>
        <taxon>Brachyura</taxon>
        <taxon>Eubrachyura</taxon>
        <taxon>Portunoidea</taxon>
        <taxon>Portunidae</taxon>
        <taxon>Portuninae</taxon>
        <taxon>Portunus</taxon>
    </lineage>
</organism>
<dbReference type="EMBL" id="VSRR010012369">
    <property type="protein sequence ID" value="MPC54458.1"/>
    <property type="molecule type" value="Genomic_DNA"/>
</dbReference>